<name>A0A5M6CJ97_9BACT</name>
<dbReference type="SUPFAM" id="SSF82171">
    <property type="entry name" value="DPP6 N-terminal domain-like"/>
    <property type="match status" value="1"/>
</dbReference>
<dbReference type="Gene3D" id="2.80.10.50">
    <property type="match status" value="1"/>
</dbReference>
<keyword evidence="1" id="KW-0732">Signal</keyword>
<reference evidence="2 3" key="1">
    <citation type="submission" date="2019-09" db="EMBL/GenBank/DDBJ databases">
        <title>Genome sequence and assembly of Taibaiella sp.</title>
        <authorList>
            <person name="Chhetri G."/>
        </authorList>
    </citation>
    <scope>NUCLEOTIDE SEQUENCE [LARGE SCALE GENOMIC DNA]</scope>
    <source>
        <strain evidence="2 3">KVB11</strain>
    </source>
</reference>
<proteinExistence type="predicted"/>
<dbReference type="EMBL" id="VWSH01000003">
    <property type="protein sequence ID" value="KAA5533169.1"/>
    <property type="molecule type" value="Genomic_DNA"/>
</dbReference>
<evidence type="ECO:0000256" key="1">
    <source>
        <dbReference type="SAM" id="SignalP"/>
    </source>
</evidence>
<protein>
    <submittedName>
        <fullName evidence="2">Uncharacterized protein</fullName>
    </submittedName>
</protein>
<sequence>MKIKQMHQKNMVKKFKVIFTLLAFLPFAALAQNCNYNINYGCWFTQQTSISSLAWSPDGNKLAFSHGGTFCSNTSDNLVLNMGPGIVSVNTTLTKNYSASSLEIFGPTGGLFSGSYYVKPSGTAVSSTLGYAYRGSTVASVDKDTVVYVAYTGNGSGGATSFLCYANVSDPENPVFTKITPPVGSPLNNSVVTTLANGEAIATAGNRIYFAQTDGNVNNPTVIKCVDFAGNTCPNWSNVSISTGEVYDMGIRPTDGKIFIRGNLKTGQPAQPGLVILNPNGTLATGFNHTDLSLITAYPNYLNGGGKFLVRFDSDGNIFANMPLETGGTHHGIGMYKFDPNGNLDLDFMRNVTNSYIFPGATKASYFDVNQVTGELAIALYNGGLGDNHALNGGEHKHTNNEAWETAFQSIGGGDGAATTGARASSGYETLHILYNNGKLKVQGESTATQTANCGTKTPTVVPNKDPGIGTIQCSGLSFMAAPVAGTPSTLVVKIPVNVTTPGIFKPVTVSGSGMSMQDPYTTFTTNTVGINDFYLTLKYDGSALGMFSVSVGGAGSCTADLTDQTKNNPSIINIWTPENCTYKVIGPDLK</sequence>
<evidence type="ECO:0000313" key="3">
    <source>
        <dbReference type="Proteomes" id="UP000323632"/>
    </source>
</evidence>
<keyword evidence="3" id="KW-1185">Reference proteome</keyword>
<gene>
    <name evidence="2" type="ORF">F0919_11510</name>
</gene>
<evidence type="ECO:0000313" key="2">
    <source>
        <dbReference type="EMBL" id="KAA5533169.1"/>
    </source>
</evidence>
<dbReference type="RefSeq" id="WP_150032917.1">
    <property type="nucleotide sequence ID" value="NZ_VWSH01000003.1"/>
</dbReference>
<feature type="chain" id="PRO_5024356675" evidence="1">
    <location>
        <begin position="32"/>
        <end position="591"/>
    </location>
</feature>
<organism evidence="2 3">
    <name type="scientific">Taibaiella lutea</name>
    <dbReference type="NCBI Taxonomy" id="2608001"/>
    <lineage>
        <taxon>Bacteria</taxon>
        <taxon>Pseudomonadati</taxon>
        <taxon>Bacteroidota</taxon>
        <taxon>Chitinophagia</taxon>
        <taxon>Chitinophagales</taxon>
        <taxon>Chitinophagaceae</taxon>
        <taxon>Taibaiella</taxon>
    </lineage>
</organism>
<accession>A0A5M6CJ97</accession>
<dbReference type="AlphaFoldDB" id="A0A5M6CJ97"/>
<feature type="signal peptide" evidence="1">
    <location>
        <begin position="1"/>
        <end position="31"/>
    </location>
</feature>
<dbReference type="Proteomes" id="UP000323632">
    <property type="component" value="Unassembled WGS sequence"/>
</dbReference>
<comment type="caution">
    <text evidence="2">The sequence shown here is derived from an EMBL/GenBank/DDBJ whole genome shotgun (WGS) entry which is preliminary data.</text>
</comment>